<dbReference type="Proteomes" id="UP000012040">
    <property type="component" value="Chromosome"/>
</dbReference>
<keyword evidence="1" id="KW-0812">Transmembrane</keyword>
<dbReference type="HOGENOM" id="CLU_033863_6_0_7"/>
<sequence length="332" mass="35688">MIVHSNTEEMKSGSTTQGVLFVALGASSYGMLSTIVKLAYQHGFTTAEVVIAQFVWGLLFLTVFDYLFNKKGKAPTSQDTLQLLIAGIPLGLTSLLYYTSVKYINASIAVVLLMQSVWIGVVVESIHSRRWPSMAKALGVVLVLFGTVLATNALNASSGSLDIRGVIFGFLSALSFSWTLFSNSAVASHLPVIKRSQLMVSGGMMVALVFSFLTQIAPYYLNFELLNQDMIQSQAFNFSIFSGYGLLVALFGTVMPPLLLNKGFPIIGVGLGSIVASAELPCAVLIAFALLHETVNASQWLGVVIILAAIVVLNYRIVGTAKETLGEPHQNH</sequence>
<dbReference type="Pfam" id="PF00892">
    <property type="entry name" value="EamA"/>
    <property type="match status" value="2"/>
</dbReference>
<proteinExistence type="predicted"/>
<feature type="transmembrane region" description="Helical" evidence="1">
    <location>
        <begin position="20"/>
        <end position="40"/>
    </location>
</feature>
<evidence type="ECO:0000259" key="2">
    <source>
        <dbReference type="Pfam" id="PF00892"/>
    </source>
</evidence>
<name>M4VNG9_9BACT</name>
<dbReference type="PANTHER" id="PTHR22911:SF137">
    <property type="entry name" value="SOLUTE CARRIER FAMILY 35 MEMBER G2-RELATED"/>
    <property type="match status" value="1"/>
</dbReference>
<evidence type="ECO:0000256" key="1">
    <source>
        <dbReference type="SAM" id="Phobius"/>
    </source>
</evidence>
<evidence type="ECO:0000313" key="3">
    <source>
        <dbReference type="EMBL" id="AGH94644.1"/>
    </source>
</evidence>
<feature type="transmembrane region" description="Helical" evidence="1">
    <location>
        <begin position="166"/>
        <end position="186"/>
    </location>
</feature>
<dbReference type="PATRIC" id="fig|1184267.3.peg.429"/>
<dbReference type="InterPro" id="IPR000620">
    <property type="entry name" value="EamA_dom"/>
</dbReference>
<dbReference type="RefSeq" id="WP_015469134.1">
    <property type="nucleotide sequence ID" value="NC_020813.1"/>
</dbReference>
<reference evidence="3 4" key="1">
    <citation type="journal article" date="2013" name="ISME J.">
        <title>By their genes ye shall know them: genomic signatures of predatory bacteria.</title>
        <authorList>
            <person name="Pasternak Z."/>
            <person name="Pietrokovski S."/>
            <person name="Rotem O."/>
            <person name="Gophna U."/>
            <person name="Lurie-Weinberger M.N."/>
            <person name="Jurkevitch E."/>
        </authorList>
    </citation>
    <scope>NUCLEOTIDE SEQUENCE [LARGE SCALE GENOMIC DNA]</scope>
    <source>
        <strain evidence="3 4">JSS</strain>
    </source>
</reference>
<accession>M4VNG9</accession>
<feature type="transmembrane region" description="Helical" evidence="1">
    <location>
        <begin position="46"/>
        <end position="68"/>
    </location>
</feature>
<keyword evidence="1" id="KW-1133">Transmembrane helix</keyword>
<feature type="transmembrane region" description="Helical" evidence="1">
    <location>
        <begin position="80"/>
        <end position="98"/>
    </location>
</feature>
<feature type="domain" description="EamA" evidence="2">
    <location>
        <begin position="18"/>
        <end position="150"/>
    </location>
</feature>
<keyword evidence="4" id="KW-1185">Reference proteome</keyword>
<feature type="transmembrane region" description="Helical" evidence="1">
    <location>
        <begin position="297"/>
        <end position="315"/>
    </location>
</feature>
<feature type="transmembrane region" description="Helical" evidence="1">
    <location>
        <begin position="198"/>
        <end position="221"/>
    </location>
</feature>
<dbReference type="InterPro" id="IPR037185">
    <property type="entry name" value="EmrE-like"/>
</dbReference>
<dbReference type="GO" id="GO:0016020">
    <property type="term" value="C:membrane"/>
    <property type="evidence" value="ECO:0007669"/>
    <property type="project" value="InterPro"/>
</dbReference>
<feature type="transmembrane region" description="Helical" evidence="1">
    <location>
        <begin position="104"/>
        <end position="123"/>
    </location>
</feature>
<dbReference type="EMBL" id="CP003537">
    <property type="protein sequence ID" value="AGH94644.1"/>
    <property type="molecule type" value="Genomic_DNA"/>
</dbReference>
<gene>
    <name evidence="3" type="ORF">A11Q_424</name>
</gene>
<dbReference type="PANTHER" id="PTHR22911">
    <property type="entry name" value="ACYL-MALONYL CONDENSING ENZYME-RELATED"/>
    <property type="match status" value="1"/>
</dbReference>
<evidence type="ECO:0000313" key="4">
    <source>
        <dbReference type="Proteomes" id="UP000012040"/>
    </source>
</evidence>
<keyword evidence="1" id="KW-0472">Membrane</keyword>
<feature type="transmembrane region" description="Helical" evidence="1">
    <location>
        <begin position="267"/>
        <end position="291"/>
    </location>
</feature>
<feature type="transmembrane region" description="Helical" evidence="1">
    <location>
        <begin position="135"/>
        <end position="154"/>
    </location>
</feature>
<dbReference type="TCDB" id="2.A.7.3.62">
    <property type="family name" value="the drug/metabolite transporter (dmt) superfamily"/>
</dbReference>
<dbReference type="eggNOG" id="COG0697">
    <property type="taxonomic scope" value="Bacteria"/>
</dbReference>
<dbReference type="AlphaFoldDB" id="M4VNG9"/>
<feature type="domain" description="EamA" evidence="2">
    <location>
        <begin position="164"/>
        <end position="314"/>
    </location>
</feature>
<protein>
    <recommendedName>
        <fullName evidence="2">EamA domain-containing protein</fullName>
    </recommendedName>
</protein>
<dbReference type="KEGG" id="bex:A11Q_424"/>
<organism evidence="3 4">
    <name type="scientific">Pseudobdellovibrio exovorus JSS</name>
    <dbReference type="NCBI Taxonomy" id="1184267"/>
    <lineage>
        <taxon>Bacteria</taxon>
        <taxon>Pseudomonadati</taxon>
        <taxon>Bdellovibrionota</taxon>
        <taxon>Bdellovibrionia</taxon>
        <taxon>Bdellovibrionales</taxon>
        <taxon>Pseudobdellovibrionaceae</taxon>
        <taxon>Pseudobdellovibrio</taxon>
    </lineage>
</organism>
<feature type="transmembrane region" description="Helical" evidence="1">
    <location>
        <begin position="241"/>
        <end position="260"/>
    </location>
</feature>
<dbReference type="SUPFAM" id="SSF103481">
    <property type="entry name" value="Multidrug resistance efflux transporter EmrE"/>
    <property type="match status" value="2"/>
</dbReference>